<feature type="compositionally biased region" description="Polar residues" evidence="1">
    <location>
        <begin position="745"/>
        <end position="755"/>
    </location>
</feature>
<dbReference type="eggNOG" id="ENOG502QUA0">
    <property type="taxonomic scope" value="Eukaryota"/>
</dbReference>
<dbReference type="Proteomes" id="UP000002866">
    <property type="component" value="Chromosome 2"/>
</dbReference>
<feature type="transmembrane region" description="Helical" evidence="2">
    <location>
        <begin position="471"/>
        <end position="492"/>
    </location>
</feature>
<dbReference type="GeneID" id="14493876"/>
<keyword evidence="5" id="KW-1185">Reference proteome</keyword>
<dbReference type="PANTHER" id="PTHR34814">
    <property type="entry name" value="NITROSOGUANIDINE RESISTANCE PROTEIN SNG1"/>
    <property type="match status" value="1"/>
</dbReference>
<dbReference type="STRING" id="1071380.I2GZN0"/>
<feature type="transmembrane region" description="Helical" evidence="2">
    <location>
        <begin position="311"/>
        <end position="331"/>
    </location>
</feature>
<dbReference type="PANTHER" id="PTHR34814:SF1">
    <property type="entry name" value="NITROSOGUANIDINE RESISTANCE PROTEIN SNG1"/>
    <property type="match status" value="1"/>
</dbReference>
<keyword evidence="2" id="KW-1133">Transmembrane helix</keyword>
<protein>
    <recommendedName>
        <fullName evidence="3">DUF3533 domain-containing protein</fullName>
    </recommendedName>
</protein>
<proteinExistence type="predicted"/>
<feature type="transmembrane region" description="Helical" evidence="2">
    <location>
        <begin position="343"/>
        <end position="370"/>
    </location>
</feature>
<dbReference type="FunCoup" id="I2GZN0">
    <property type="interactions" value="28"/>
</dbReference>
<dbReference type="Pfam" id="PF12051">
    <property type="entry name" value="DUF3533"/>
    <property type="match status" value="1"/>
</dbReference>
<evidence type="ECO:0000259" key="3">
    <source>
        <dbReference type="Pfam" id="PF12051"/>
    </source>
</evidence>
<organism evidence="4 5">
    <name type="scientific">Henningerozyma blattae (strain ATCC 34711 / CBS 6284 / DSM 70876 / NBRC 10599 / NRRL Y-10934 / UCD 77-7)</name>
    <name type="common">Yeast</name>
    <name type="synonym">Tetrapisispora blattae</name>
    <dbReference type="NCBI Taxonomy" id="1071380"/>
    <lineage>
        <taxon>Eukaryota</taxon>
        <taxon>Fungi</taxon>
        <taxon>Dikarya</taxon>
        <taxon>Ascomycota</taxon>
        <taxon>Saccharomycotina</taxon>
        <taxon>Saccharomycetes</taxon>
        <taxon>Saccharomycetales</taxon>
        <taxon>Saccharomycetaceae</taxon>
        <taxon>Henningerozyma</taxon>
    </lineage>
</organism>
<feature type="transmembrane region" description="Helical" evidence="2">
    <location>
        <begin position="382"/>
        <end position="402"/>
    </location>
</feature>
<dbReference type="InterPro" id="IPR053001">
    <property type="entry name" value="MNNG_permease-like"/>
</dbReference>
<dbReference type="RefSeq" id="XP_004179101.1">
    <property type="nucleotide sequence ID" value="XM_004179053.1"/>
</dbReference>
<gene>
    <name evidence="4" type="primary">TBLA0B07660</name>
    <name evidence="4" type="ORF">TBLA_0B07660</name>
</gene>
<feature type="domain" description="DUF3533" evidence="3">
    <location>
        <begin position="86"/>
        <end position="482"/>
    </location>
</feature>
<dbReference type="HOGENOM" id="CLU_358695_0_0_1"/>
<feature type="region of interest" description="Disordered" evidence="1">
    <location>
        <begin position="1"/>
        <end position="42"/>
    </location>
</feature>
<dbReference type="KEGG" id="tbl:TBLA_0B07660"/>
<dbReference type="GO" id="GO:0016020">
    <property type="term" value="C:membrane"/>
    <property type="evidence" value="ECO:0007669"/>
    <property type="project" value="TreeGrafter"/>
</dbReference>
<keyword evidence="2" id="KW-0812">Transmembrane</keyword>
<evidence type="ECO:0000256" key="2">
    <source>
        <dbReference type="SAM" id="Phobius"/>
    </source>
</evidence>
<feature type="region of interest" description="Disordered" evidence="1">
    <location>
        <begin position="741"/>
        <end position="764"/>
    </location>
</feature>
<dbReference type="OrthoDB" id="2140105at2759"/>
<evidence type="ECO:0000313" key="4">
    <source>
        <dbReference type="EMBL" id="CCH59582.1"/>
    </source>
</evidence>
<evidence type="ECO:0000256" key="1">
    <source>
        <dbReference type="SAM" id="MobiDB-lite"/>
    </source>
</evidence>
<evidence type="ECO:0000313" key="5">
    <source>
        <dbReference type="Proteomes" id="UP000002866"/>
    </source>
</evidence>
<dbReference type="EMBL" id="HE806317">
    <property type="protein sequence ID" value="CCH59582.1"/>
    <property type="molecule type" value="Genomic_DNA"/>
</dbReference>
<sequence length="781" mass="88734">MAILENPFTNDPYSRKNKKKKQLQEELQQEYHNPKSKKADSSSALVITHVTTASIGPPLEPFRTRFTSPKLYSHRRSVFKAFLLTNFIIGCFIIPCLSIYWGATYRRPHFLHTLNLIAVFQDDYVQTNEKFPFIDESFAKLTDNVTPMLDEAYSCKWHVYNTSQFMSKFNVSKDEIDRHVVHLIYEEKYWMAVNIKANSTQKLLNSLLPHIEPAYKPFNFSDNFQIIYESGRDPTNLKASMLPVMQSFEKVYENYYSTMFYPSLLRNITTSGVDINILNSTDLGKAGMMRYGYFDHRPFTDYALVSPLQVGLIYCLLLTAFQFAVYGPLHAKMSRILTFKHLIVYRIIIMWSTMFFLSLFFCTVSAVFRINFTLAFGKAGFVVYWASTWLVMLALGGANENAITLVNVFGRQYLMVWLMSWIILNISPSFYPLALNSNFYRYGYAMPVHQAVDIFKVIFLDLTRRKMGRNYGILAVWVVINTACLPLTLIIAHKKIEKDRKKAWLTKHNGTNTTTPNSASTNNLNPDMVSPDSATRHEIDITPELMAKMNSSDPTTEKNYYMPGTTLTTTSTDERASSSSTITLGSISTEGSAADDEVADTVIPYNTPNAYLPGSSNTATVPSKINVTESHASIPNVNHISTITSSPANLSINETENDFNLAMDPYLNSEDHYSEVDDTFVDPGDNQNNNNNGDDLDIEDYRGLGYEYDAQEVIGFGLPYDVSQNDDEIARLDSKRAEFARLQKTKSSSHNTSENSLRKTKSVHSLRPIKSIKNLKKDLDL</sequence>
<dbReference type="InterPro" id="IPR022703">
    <property type="entry name" value="DUF3533"/>
</dbReference>
<dbReference type="AlphaFoldDB" id="I2GZN0"/>
<feature type="transmembrane region" description="Helical" evidence="2">
    <location>
        <begin position="414"/>
        <end position="434"/>
    </location>
</feature>
<reference evidence="4 5" key="1">
    <citation type="journal article" date="2011" name="Proc. Natl. Acad. Sci. U.S.A.">
        <title>Evolutionary erosion of yeast sex chromosomes by mating-type switching accidents.</title>
        <authorList>
            <person name="Gordon J.L."/>
            <person name="Armisen D."/>
            <person name="Proux-Wera E."/>
            <person name="Oheigeartaigh S.S."/>
            <person name="Byrne K.P."/>
            <person name="Wolfe K.H."/>
        </authorList>
    </citation>
    <scope>NUCLEOTIDE SEQUENCE [LARGE SCALE GENOMIC DNA]</scope>
    <source>
        <strain evidence="5">ATCC 34711 / CBS 6284 / DSM 70876 / NBRC 10599 / NRRL Y-10934 / UCD 77-7</strain>
    </source>
</reference>
<dbReference type="InParanoid" id="I2GZN0"/>
<name>I2GZN0_HENB6</name>
<feature type="transmembrane region" description="Helical" evidence="2">
    <location>
        <begin position="81"/>
        <end position="103"/>
    </location>
</feature>
<accession>I2GZN0</accession>
<keyword evidence="2" id="KW-0472">Membrane</keyword>